<evidence type="ECO:0000313" key="2">
    <source>
        <dbReference type="EMBL" id="NNH78160.1"/>
    </source>
</evidence>
<dbReference type="EMBL" id="JABERL010000028">
    <property type="protein sequence ID" value="NNH78160.1"/>
    <property type="molecule type" value="Genomic_DNA"/>
</dbReference>
<feature type="region of interest" description="Disordered" evidence="1">
    <location>
        <begin position="83"/>
        <end position="105"/>
    </location>
</feature>
<reference evidence="2 3" key="1">
    <citation type="submission" date="2020-04" db="EMBL/GenBank/DDBJ databases">
        <title>Acinetobacter Taxon 24.</title>
        <authorList>
            <person name="Nemec A."/>
            <person name="Radolfova-Krizova L."/>
            <person name="Higgins P.G."/>
            <person name="Spanelova P."/>
        </authorList>
    </citation>
    <scope>NUCLEOTIDE SEQUENCE [LARGE SCALE GENOMIC DNA]</scope>
    <source>
        <strain evidence="2 3">ANC 5380</strain>
    </source>
</reference>
<sequence length="105" mass="12133">MSSKNKEYIVEPQYRTNSLSHVYAPNSISIDKGTYEIIYDNIHFPEAYLRLVNQGGTAQEGNYSEEYLNFENDDFDIAEDYYGAPSGLSESEKEAWIEANEKDWD</sequence>
<dbReference type="Proteomes" id="UP000569202">
    <property type="component" value="Unassembled WGS sequence"/>
</dbReference>
<protein>
    <submittedName>
        <fullName evidence="2">Uncharacterized protein</fullName>
    </submittedName>
</protein>
<organism evidence="2 3">
    <name type="scientific">Acinetobacter terrae</name>
    <dbReference type="NCBI Taxonomy" id="2731247"/>
    <lineage>
        <taxon>Bacteria</taxon>
        <taxon>Pseudomonadati</taxon>
        <taxon>Pseudomonadota</taxon>
        <taxon>Gammaproteobacteria</taxon>
        <taxon>Moraxellales</taxon>
        <taxon>Moraxellaceae</taxon>
        <taxon>Acinetobacter</taxon>
        <taxon>Acinetobacter Taxon 24</taxon>
    </lineage>
</organism>
<name>A0A7Y2RG59_9GAMM</name>
<dbReference type="AlphaFoldDB" id="A0A7Y2RG59"/>
<evidence type="ECO:0000256" key="1">
    <source>
        <dbReference type="SAM" id="MobiDB-lite"/>
    </source>
</evidence>
<proteinExistence type="predicted"/>
<dbReference type="RefSeq" id="WP_171540629.1">
    <property type="nucleotide sequence ID" value="NZ_JABERL010000028.1"/>
</dbReference>
<feature type="compositionally biased region" description="Basic and acidic residues" evidence="1">
    <location>
        <begin position="90"/>
        <end position="105"/>
    </location>
</feature>
<evidence type="ECO:0000313" key="3">
    <source>
        <dbReference type="Proteomes" id="UP000569202"/>
    </source>
</evidence>
<comment type="caution">
    <text evidence="2">The sequence shown here is derived from an EMBL/GenBank/DDBJ whole genome shotgun (WGS) entry which is preliminary data.</text>
</comment>
<accession>A0A7Y2RG59</accession>
<gene>
    <name evidence="2" type="ORF">HLH17_10870</name>
</gene>